<keyword evidence="3" id="KW-1185">Reference proteome</keyword>
<feature type="region of interest" description="Disordered" evidence="1">
    <location>
        <begin position="1"/>
        <end position="75"/>
    </location>
</feature>
<reference evidence="2" key="2">
    <citation type="submission" date="2018-05" db="EMBL/GenBank/DDBJ databases">
        <title>OgluRS3 (Oryza glumaepatula Reference Sequence Version 3).</title>
        <authorList>
            <person name="Zhang J."/>
            <person name="Kudrna D."/>
            <person name="Lee S."/>
            <person name="Talag J."/>
            <person name="Welchert J."/>
            <person name="Wing R.A."/>
        </authorList>
    </citation>
    <scope>NUCLEOTIDE SEQUENCE [LARGE SCALE GENOMIC DNA]</scope>
</reference>
<evidence type="ECO:0000313" key="2">
    <source>
        <dbReference type="EnsemblPlants" id="OGLUM04G06600.1"/>
    </source>
</evidence>
<name>A0A0D9ZIL8_9ORYZ</name>
<dbReference type="Proteomes" id="UP000026961">
    <property type="component" value="Chromosome 4"/>
</dbReference>
<sequence>MSHQIAKSNGATIPTPNSSAHPHASGDSARIHRIHRRRPSPSSPTASPTQRRHRRRSPTTPPTSAPPSPSLPHHAVDPSAAIADLLHRVAHRRPPPPRRPRRIPLPILSLSHPSPRQYAAAVFFPTLPHSRASPPQIDRCSSAVVASVVIDLHALAYSNGQRFEFNFRILLPASGLLNIRSVFQLSTTGSVREGRRRVRRSTARRNKLTRNRRQGLCMMRAARRATQFARMGWRYELQGCELWKNG</sequence>
<feature type="compositionally biased region" description="Pro residues" evidence="1">
    <location>
        <begin position="59"/>
        <end position="70"/>
    </location>
</feature>
<evidence type="ECO:0000256" key="1">
    <source>
        <dbReference type="SAM" id="MobiDB-lite"/>
    </source>
</evidence>
<dbReference type="Gramene" id="OGLUM04G06600.1">
    <property type="protein sequence ID" value="OGLUM04G06600.1"/>
    <property type="gene ID" value="OGLUM04G06600"/>
</dbReference>
<protein>
    <submittedName>
        <fullName evidence="2">Uncharacterized protein</fullName>
    </submittedName>
</protein>
<reference evidence="2" key="1">
    <citation type="submission" date="2015-04" db="UniProtKB">
        <authorList>
            <consortium name="EnsemblPlants"/>
        </authorList>
    </citation>
    <scope>IDENTIFICATION</scope>
</reference>
<dbReference type="AlphaFoldDB" id="A0A0D9ZIL8"/>
<proteinExistence type="predicted"/>
<organism evidence="2">
    <name type="scientific">Oryza glumipatula</name>
    <dbReference type="NCBI Taxonomy" id="40148"/>
    <lineage>
        <taxon>Eukaryota</taxon>
        <taxon>Viridiplantae</taxon>
        <taxon>Streptophyta</taxon>
        <taxon>Embryophyta</taxon>
        <taxon>Tracheophyta</taxon>
        <taxon>Spermatophyta</taxon>
        <taxon>Magnoliopsida</taxon>
        <taxon>Liliopsida</taxon>
        <taxon>Poales</taxon>
        <taxon>Poaceae</taxon>
        <taxon>BOP clade</taxon>
        <taxon>Oryzoideae</taxon>
        <taxon>Oryzeae</taxon>
        <taxon>Oryzinae</taxon>
        <taxon>Oryza</taxon>
    </lineage>
</organism>
<accession>A0A0D9ZIL8</accession>
<evidence type="ECO:0000313" key="3">
    <source>
        <dbReference type="Proteomes" id="UP000026961"/>
    </source>
</evidence>
<feature type="compositionally biased region" description="Polar residues" evidence="1">
    <location>
        <begin position="1"/>
        <end position="20"/>
    </location>
</feature>
<dbReference type="EnsemblPlants" id="OGLUM04G06600.1">
    <property type="protein sequence ID" value="OGLUM04G06600.1"/>
    <property type="gene ID" value="OGLUM04G06600"/>
</dbReference>